<name>A0ABP9F044_9FLAO</name>
<dbReference type="Proteomes" id="UP001500433">
    <property type="component" value="Unassembled WGS sequence"/>
</dbReference>
<proteinExistence type="predicted"/>
<evidence type="ECO:0000313" key="1">
    <source>
        <dbReference type="EMBL" id="GAA4890411.1"/>
    </source>
</evidence>
<organism evidence="1 2">
    <name type="scientific">Flaviramulus aquimarinus</name>
    <dbReference type="NCBI Taxonomy" id="1170456"/>
    <lineage>
        <taxon>Bacteria</taxon>
        <taxon>Pseudomonadati</taxon>
        <taxon>Bacteroidota</taxon>
        <taxon>Flavobacteriia</taxon>
        <taxon>Flavobacteriales</taxon>
        <taxon>Flavobacteriaceae</taxon>
        <taxon>Flaviramulus</taxon>
    </lineage>
</organism>
<evidence type="ECO:0008006" key="3">
    <source>
        <dbReference type="Google" id="ProtNLM"/>
    </source>
</evidence>
<accession>A0ABP9F044</accession>
<gene>
    <name evidence="1" type="ORF">GCM10023311_13280</name>
</gene>
<reference evidence="2" key="1">
    <citation type="journal article" date="2019" name="Int. J. Syst. Evol. Microbiol.">
        <title>The Global Catalogue of Microorganisms (GCM) 10K type strain sequencing project: providing services to taxonomists for standard genome sequencing and annotation.</title>
        <authorList>
            <consortium name="The Broad Institute Genomics Platform"/>
            <consortium name="The Broad Institute Genome Sequencing Center for Infectious Disease"/>
            <person name="Wu L."/>
            <person name="Ma J."/>
        </authorList>
    </citation>
    <scope>NUCLEOTIDE SEQUENCE [LARGE SCALE GENOMIC DNA]</scope>
    <source>
        <strain evidence="2">JCM 18274</strain>
    </source>
</reference>
<evidence type="ECO:0000313" key="2">
    <source>
        <dbReference type="Proteomes" id="UP001500433"/>
    </source>
</evidence>
<dbReference type="RefSeq" id="WP_345273291.1">
    <property type="nucleotide sequence ID" value="NZ_BAABJH010000001.1"/>
</dbReference>
<protein>
    <recommendedName>
        <fullName evidence="3">PD-(D/E)XK nuclease superfamily protein</fullName>
    </recommendedName>
</protein>
<comment type="caution">
    <text evidence="1">The sequence shown here is derived from an EMBL/GenBank/DDBJ whole genome shotgun (WGS) entry which is preliminary data.</text>
</comment>
<keyword evidence="2" id="KW-1185">Reference proteome</keyword>
<sequence length="437" mass="51057">MDRHLNLFKFFNQNDSAEYLEKNISRALVLCLQNDTLLLHQFIKVIISKQDYEYLLANKIRDSKVHIDIEKAATQLQASSMRSVYAIMLTEQLLEEADFFNLSYTQHGDYQPVTDIVISIGDILIMIEVKRTNENCKQQLYNQLHVAFEKRINQKTTTVKSITWRKVLEDISRVNTFNAFTTSPTLFTDNFINLVRQHKLHWLPVEPFSNLSSREIDNDKRYRRLEACILSAGSKLELLNKSNRSGFKFQKAWADEILMWFGYRNKELFLNIYLWPANTKGQGWPVFYNTSWDWLNTKSITTSCGTFEIEVTNEIKFSHIQGNFLGAINHSSKEEVKEINTTANFEKYAGKVDKNRWKEIESFLDSHFIKSFDWRAKCDYDDFTNSGRTFYNLSLGFQVCVAVPYSVISFIDTKAEDSSNFTALLVEINNFFEKLLD</sequence>
<dbReference type="EMBL" id="BAABJH010000001">
    <property type="protein sequence ID" value="GAA4890411.1"/>
    <property type="molecule type" value="Genomic_DNA"/>
</dbReference>